<comment type="caution">
    <text evidence="1">The sequence shown here is derived from an EMBL/GenBank/DDBJ whole genome shotgun (WGS) entry which is preliminary data.</text>
</comment>
<dbReference type="EMBL" id="MPUH01000393">
    <property type="protein sequence ID" value="OMJ81123.1"/>
    <property type="molecule type" value="Genomic_DNA"/>
</dbReference>
<protein>
    <submittedName>
        <fullName evidence="1">Uncharacterized protein</fullName>
    </submittedName>
</protein>
<reference evidence="1 2" key="1">
    <citation type="submission" date="2016-11" db="EMBL/GenBank/DDBJ databases">
        <title>The macronuclear genome of Stentor coeruleus: a giant cell with tiny introns.</title>
        <authorList>
            <person name="Slabodnick M."/>
            <person name="Ruby J.G."/>
            <person name="Reiff S.B."/>
            <person name="Swart E.C."/>
            <person name="Gosai S."/>
            <person name="Prabakaran S."/>
            <person name="Witkowska E."/>
            <person name="Larue G.E."/>
            <person name="Fisher S."/>
            <person name="Freeman R.M."/>
            <person name="Gunawardena J."/>
            <person name="Chu W."/>
            <person name="Stover N.A."/>
            <person name="Gregory B.D."/>
            <person name="Nowacki M."/>
            <person name="Derisi J."/>
            <person name="Roy S.W."/>
            <person name="Marshall W.F."/>
            <person name="Sood P."/>
        </authorList>
    </citation>
    <scope>NUCLEOTIDE SEQUENCE [LARGE SCALE GENOMIC DNA]</scope>
    <source>
        <strain evidence="1">WM001</strain>
    </source>
</reference>
<sequence>MHCSIYGCAEVALFSCVCSANIFFCAGHVVNHHNICLGQISLIEKKIEFKSQLNDAQKLVKSLLTRLESIYSIFLNIFQESMKKSISLICDIKKKIREAKKSEDYYTINYIKEKIAWTESYINYKTEQFNSFIGILLENENFDKNSKKIKTQNLRRSQEKLDEIYLKYDIDLRSYSHLKKIMVTNDQAYIFVCTTNIGIC</sequence>
<accession>A0A1R2BWC6</accession>
<dbReference type="AlphaFoldDB" id="A0A1R2BWC6"/>
<gene>
    <name evidence="1" type="ORF">SteCoe_18486</name>
</gene>
<name>A0A1R2BWC6_9CILI</name>
<proteinExistence type="predicted"/>
<keyword evidence="2" id="KW-1185">Reference proteome</keyword>
<evidence type="ECO:0000313" key="1">
    <source>
        <dbReference type="EMBL" id="OMJ81123.1"/>
    </source>
</evidence>
<dbReference type="Proteomes" id="UP000187209">
    <property type="component" value="Unassembled WGS sequence"/>
</dbReference>
<evidence type="ECO:0000313" key="2">
    <source>
        <dbReference type="Proteomes" id="UP000187209"/>
    </source>
</evidence>
<organism evidence="1 2">
    <name type="scientific">Stentor coeruleus</name>
    <dbReference type="NCBI Taxonomy" id="5963"/>
    <lineage>
        <taxon>Eukaryota</taxon>
        <taxon>Sar</taxon>
        <taxon>Alveolata</taxon>
        <taxon>Ciliophora</taxon>
        <taxon>Postciliodesmatophora</taxon>
        <taxon>Heterotrichea</taxon>
        <taxon>Heterotrichida</taxon>
        <taxon>Stentoridae</taxon>
        <taxon>Stentor</taxon>
    </lineage>
</organism>